<proteinExistence type="predicted"/>
<dbReference type="GO" id="GO:0016887">
    <property type="term" value="F:ATP hydrolysis activity"/>
    <property type="evidence" value="ECO:0007669"/>
    <property type="project" value="InterPro"/>
</dbReference>
<dbReference type="SUPFAM" id="SSF52540">
    <property type="entry name" value="P-loop containing nucleoside triphosphate hydrolases"/>
    <property type="match status" value="1"/>
</dbReference>
<reference evidence="2" key="1">
    <citation type="submission" date="2020-12" db="EMBL/GenBank/DDBJ databases">
        <title>Genome sequencing of genetic groups of Flavobacterium columnare.</title>
        <authorList>
            <person name="Waldbieser G.C."/>
            <person name="Griffin M.J."/>
            <person name="LaFrentz B.R."/>
        </authorList>
    </citation>
    <scope>NUCLEOTIDE SEQUENCE</scope>
    <source>
        <strain evidence="2">90-106</strain>
    </source>
</reference>
<dbReference type="EMBL" id="CP067378">
    <property type="protein sequence ID" value="QYS89037.1"/>
    <property type="molecule type" value="Genomic_DNA"/>
</dbReference>
<dbReference type="Proteomes" id="UP000824721">
    <property type="component" value="Chromosome"/>
</dbReference>
<dbReference type="InterPro" id="IPR038729">
    <property type="entry name" value="Rad50/SbcC_AAA"/>
</dbReference>
<dbReference type="AlphaFoldDB" id="A0A8G0KV55"/>
<protein>
    <submittedName>
        <fullName evidence="2">AAA family ATPase</fullName>
    </submittedName>
</protein>
<gene>
    <name evidence="2" type="ORF">JJC05_00885</name>
</gene>
<organism evidence="2">
    <name type="scientific">Flavobacterium columnare</name>
    <dbReference type="NCBI Taxonomy" id="996"/>
    <lineage>
        <taxon>Bacteria</taxon>
        <taxon>Pseudomonadati</taxon>
        <taxon>Bacteroidota</taxon>
        <taxon>Flavobacteriia</taxon>
        <taxon>Flavobacteriales</taxon>
        <taxon>Flavobacteriaceae</taxon>
        <taxon>Flavobacterium</taxon>
    </lineage>
</organism>
<feature type="domain" description="Rad50/SbcC-type AAA" evidence="1">
    <location>
        <begin position="6"/>
        <end position="79"/>
    </location>
</feature>
<dbReference type="Gene3D" id="3.40.50.300">
    <property type="entry name" value="P-loop containing nucleotide triphosphate hydrolases"/>
    <property type="match status" value="1"/>
</dbReference>
<sequence length="101" mass="12003">MKSQVIYKNIFIYSQEKNTSFFTDFSEKINIIHGRNTSGKSTLIQAIHYTFGINDEKHKLTEILNENVIFRLDFILKKNKMKILQLFEIMIFSILKEKINL</sequence>
<dbReference type="InterPro" id="IPR027417">
    <property type="entry name" value="P-loop_NTPase"/>
</dbReference>
<dbReference type="Pfam" id="PF13476">
    <property type="entry name" value="AAA_23"/>
    <property type="match status" value="1"/>
</dbReference>
<accession>A0A8G0KV55</accession>
<name>A0A8G0KV55_9FLAO</name>
<evidence type="ECO:0000259" key="1">
    <source>
        <dbReference type="Pfam" id="PF13476"/>
    </source>
</evidence>
<evidence type="ECO:0000313" key="2">
    <source>
        <dbReference type="EMBL" id="QYS89037.1"/>
    </source>
</evidence>
<dbReference type="KEGG" id="fdv:JJC05_00885"/>
<dbReference type="GO" id="GO:0006302">
    <property type="term" value="P:double-strand break repair"/>
    <property type="evidence" value="ECO:0007669"/>
    <property type="project" value="InterPro"/>
</dbReference>